<protein>
    <submittedName>
        <fullName evidence="3">Cobalamin-binding protein</fullName>
    </submittedName>
</protein>
<dbReference type="AlphaFoldDB" id="A0A399SN06"/>
<organism evidence="3 4">
    <name type="scientific">Pontibacter oryzae</name>
    <dbReference type="NCBI Taxonomy" id="2304593"/>
    <lineage>
        <taxon>Bacteria</taxon>
        <taxon>Pseudomonadati</taxon>
        <taxon>Bacteroidota</taxon>
        <taxon>Cytophagia</taxon>
        <taxon>Cytophagales</taxon>
        <taxon>Hymenobacteraceae</taxon>
        <taxon>Pontibacter</taxon>
    </lineage>
</organism>
<dbReference type="OrthoDB" id="9816357at2"/>
<dbReference type="PANTHER" id="PTHR30535">
    <property type="entry name" value="VITAMIN B12-BINDING PROTEIN"/>
    <property type="match status" value="1"/>
</dbReference>
<dbReference type="Gene3D" id="3.40.50.1980">
    <property type="entry name" value="Nitrogenase molybdenum iron protein domain"/>
    <property type="match status" value="2"/>
</dbReference>
<dbReference type="InterPro" id="IPR002491">
    <property type="entry name" value="ABC_transptr_periplasmic_BD"/>
</dbReference>
<feature type="domain" description="Fe/B12 periplasmic-binding" evidence="2">
    <location>
        <begin position="13"/>
        <end position="255"/>
    </location>
</feature>
<dbReference type="PROSITE" id="PS50983">
    <property type="entry name" value="FE_B12_PBP"/>
    <property type="match status" value="1"/>
</dbReference>
<comment type="caution">
    <text evidence="3">The sequence shown here is derived from an EMBL/GenBank/DDBJ whole genome shotgun (WGS) entry which is preliminary data.</text>
</comment>
<dbReference type="InterPro" id="IPR050902">
    <property type="entry name" value="ABC_Transporter_SBP"/>
</dbReference>
<dbReference type="EMBL" id="QWGE01000001">
    <property type="protein sequence ID" value="RIJ43225.1"/>
    <property type="molecule type" value="Genomic_DNA"/>
</dbReference>
<dbReference type="SUPFAM" id="SSF53807">
    <property type="entry name" value="Helical backbone' metal receptor"/>
    <property type="match status" value="1"/>
</dbReference>
<gene>
    <name evidence="3" type="ORF">D1627_03475</name>
</gene>
<reference evidence="4" key="1">
    <citation type="submission" date="2018-08" db="EMBL/GenBank/DDBJ databases">
        <title>Mucilaginibacter sp. MYSH2.</title>
        <authorList>
            <person name="Seo T."/>
        </authorList>
    </citation>
    <scope>NUCLEOTIDE SEQUENCE [LARGE SCALE GENOMIC DNA]</scope>
    <source>
        <strain evidence="4">KIRAN</strain>
    </source>
</reference>
<name>A0A399SN06_9BACT</name>
<dbReference type="Pfam" id="PF01497">
    <property type="entry name" value="Peripla_BP_2"/>
    <property type="match status" value="1"/>
</dbReference>
<dbReference type="InterPro" id="IPR054828">
    <property type="entry name" value="Vit_B12_bind_prot"/>
</dbReference>
<sequence length="255" mass="28942">MGHQLSLPQLPQRIVSLVPSQTELLFDLGLGDRVVSLTKFCIHPQTLVKGKPIIGGTKNFHFDKIDALQPDLIIGNKEENYKEGIEQLQQKYKVWMSDIYTLEDALHMIRQIGEITGSQPQAEKLSASIVAGFAQLQPAQPSIKTAYFIWRKPYMAVGSHNIIDHMLQRCGFSNVFSERSRYPEISPEQLRQAAPQLILLSSEPYPFKEKHIAEFQELCPQASIKVVDGEMFSWYGSRLAKAPAYFRQVINEVKV</sequence>
<keyword evidence="4" id="KW-1185">Reference proteome</keyword>
<evidence type="ECO:0000256" key="1">
    <source>
        <dbReference type="ARBA" id="ARBA00022729"/>
    </source>
</evidence>
<accession>A0A399SN06</accession>
<dbReference type="Proteomes" id="UP000266005">
    <property type="component" value="Unassembled WGS sequence"/>
</dbReference>
<evidence type="ECO:0000313" key="3">
    <source>
        <dbReference type="EMBL" id="RIJ43225.1"/>
    </source>
</evidence>
<evidence type="ECO:0000259" key="2">
    <source>
        <dbReference type="PROSITE" id="PS50983"/>
    </source>
</evidence>
<evidence type="ECO:0000313" key="4">
    <source>
        <dbReference type="Proteomes" id="UP000266005"/>
    </source>
</evidence>
<keyword evidence="1" id="KW-0732">Signal</keyword>
<dbReference type="NCBIfam" id="NF038402">
    <property type="entry name" value="TroA_like"/>
    <property type="match status" value="1"/>
</dbReference>
<proteinExistence type="predicted"/>
<dbReference type="PANTHER" id="PTHR30535:SF35">
    <property type="entry name" value="PERIPLASMIC BINDING PROTEIN"/>
    <property type="match status" value="1"/>
</dbReference>